<keyword evidence="7" id="KW-0067">ATP-binding</keyword>
<evidence type="ECO:0000256" key="2">
    <source>
        <dbReference type="ARBA" id="ARBA00012438"/>
    </source>
</evidence>
<organism evidence="11 12">
    <name type="scientific">Neptunitalea lumnitzerae</name>
    <dbReference type="NCBI Taxonomy" id="2965509"/>
    <lineage>
        <taxon>Bacteria</taxon>
        <taxon>Pseudomonadati</taxon>
        <taxon>Bacteroidota</taxon>
        <taxon>Flavobacteriia</taxon>
        <taxon>Flavobacteriales</taxon>
        <taxon>Flavobacteriaceae</taxon>
        <taxon>Neptunitalea</taxon>
    </lineage>
</organism>
<dbReference type="Proteomes" id="UP001143543">
    <property type="component" value="Unassembled WGS sequence"/>
</dbReference>
<feature type="transmembrane region" description="Helical" evidence="9">
    <location>
        <begin position="12"/>
        <end position="35"/>
    </location>
</feature>
<dbReference type="PROSITE" id="PS50109">
    <property type="entry name" value="HIS_KIN"/>
    <property type="match status" value="1"/>
</dbReference>
<dbReference type="EMBL" id="BRVO01000001">
    <property type="protein sequence ID" value="GLB48253.1"/>
    <property type="molecule type" value="Genomic_DNA"/>
</dbReference>
<evidence type="ECO:0000256" key="8">
    <source>
        <dbReference type="ARBA" id="ARBA00023012"/>
    </source>
</evidence>
<feature type="domain" description="Histidine kinase" evidence="10">
    <location>
        <begin position="76"/>
        <end position="265"/>
    </location>
</feature>
<evidence type="ECO:0000259" key="10">
    <source>
        <dbReference type="PROSITE" id="PS50109"/>
    </source>
</evidence>
<evidence type="ECO:0000256" key="4">
    <source>
        <dbReference type="ARBA" id="ARBA00022679"/>
    </source>
</evidence>
<keyword evidence="4" id="KW-0808">Transferase</keyword>
<dbReference type="SUPFAM" id="SSF55874">
    <property type="entry name" value="ATPase domain of HSP90 chaperone/DNA topoisomerase II/histidine kinase"/>
    <property type="match status" value="1"/>
</dbReference>
<comment type="catalytic activity">
    <reaction evidence="1">
        <text>ATP + protein L-histidine = ADP + protein N-phospho-L-histidine.</text>
        <dbReference type="EC" id="2.7.13.3"/>
    </reaction>
</comment>
<evidence type="ECO:0000256" key="6">
    <source>
        <dbReference type="ARBA" id="ARBA00022777"/>
    </source>
</evidence>
<protein>
    <recommendedName>
        <fullName evidence="2">histidine kinase</fullName>
        <ecNumber evidence="2">2.7.13.3</ecNumber>
    </recommendedName>
</protein>
<keyword evidence="3" id="KW-0597">Phosphoprotein</keyword>
<keyword evidence="12" id="KW-1185">Reference proteome</keyword>
<evidence type="ECO:0000313" key="11">
    <source>
        <dbReference type="EMBL" id="GLB48253.1"/>
    </source>
</evidence>
<keyword evidence="5" id="KW-0547">Nucleotide-binding</keyword>
<dbReference type="Pfam" id="PF07730">
    <property type="entry name" value="HisKA_3"/>
    <property type="match status" value="1"/>
</dbReference>
<dbReference type="RefSeq" id="WP_281763905.1">
    <property type="nucleotide sequence ID" value="NZ_BRVO01000001.1"/>
</dbReference>
<evidence type="ECO:0000256" key="1">
    <source>
        <dbReference type="ARBA" id="ARBA00000085"/>
    </source>
</evidence>
<keyword evidence="9" id="KW-0472">Membrane</keyword>
<dbReference type="PANTHER" id="PTHR24421:SF10">
    <property type="entry name" value="NITRATE_NITRITE SENSOR PROTEIN NARQ"/>
    <property type="match status" value="1"/>
</dbReference>
<dbReference type="Pfam" id="PF02518">
    <property type="entry name" value="HATPase_c"/>
    <property type="match status" value="1"/>
</dbReference>
<keyword evidence="9" id="KW-1133">Transmembrane helix</keyword>
<dbReference type="InterPro" id="IPR005467">
    <property type="entry name" value="His_kinase_dom"/>
</dbReference>
<gene>
    <name evidence="11" type="ORF">Y10_06210</name>
</gene>
<comment type="caution">
    <text evidence="11">The sequence shown here is derived from an EMBL/GenBank/DDBJ whole genome shotgun (WGS) entry which is preliminary data.</text>
</comment>
<dbReference type="Gene3D" id="1.20.5.1930">
    <property type="match status" value="1"/>
</dbReference>
<keyword evidence="6" id="KW-0418">Kinase</keyword>
<proteinExistence type="predicted"/>
<reference evidence="11" key="1">
    <citation type="submission" date="2022-07" db="EMBL/GenBank/DDBJ databases">
        <title>Taxonomy of Novel Oxalotrophic and Methylotrophic Bacteria.</title>
        <authorList>
            <person name="Sahin N."/>
            <person name="Tani A."/>
        </authorList>
    </citation>
    <scope>NUCLEOTIDE SEQUENCE</scope>
    <source>
        <strain evidence="11">Y10</strain>
    </source>
</reference>
<evidence type="ECO:0000256" key="3">
    <source>
        <dbReference type="ARBA" id="ARBA00022553"/>
    </source>
</evidence>
<evidence type="ECO:0000256" key="5">
    <source>
        <dbReference type="ARBA" id="ARBA00022741"/>
    </source>
</evidence>
<dbReference type="EC" id="2.7.13.3" evidence="2"/>
<dbReference type="InterPro" id="IPR011712">
    <property type="entry name" value="Sig_transdc_His_kin_sub3_dim/P"/>
</dbReference>
<dbReference type="InterPro" id="IPR050482">
    <property type="entry name" value="Sensor_HK_TwoCompSys"/>
</dbReference>
<keyword evidence="8" id="KW-0902">Two-component regulatory system</keyword>
<name>A0ABQ5MFR1_9FLAO</name>
<dbReference type="PANTHER" id="PTHR24421">
    <property type="entry name" value="NITRATE/NITRITE SENSOR PROTEIN NARX-RELATED"/>
    <property type="match status" value="1"/>
</dbReference>
<evidence type="ECO:0000256" key="7">
    <source>
        <dbReference type="ARBA" id="ARBA00022840"/>
    </source>
</evidence>
<sequence>METTTSNGYAFLTIVIIAVMLLLVMALTLILFFYLSRKKVVKKELEKQQLVIGHQKEMLLAAIETQEEERKRIAQDLHDDISSKLNVVSLNAQFLLEEEMEGEELKQMLTQVLQITNATLDTSRKIAHNLLPPILEKFGLGAAIEEVCEEYHKSKKVSVTLDNKYQTSFLAEQEELHVFRIVQELLNNSLKHGKATEIAVSIATDVSSGLTLVYRDNGKGFDVDKAMLKKGLGLQNIESRLEILKGNINYKSKPGEGVLVAIKIN</sequence>
<dbReference type="InterPro" id="IPR036890">
    <property type="entry name" value="HATPase_C_sf"/>
</dbReference>
<dbReference type="Gene3D" id="3.30.565.10">
    <property type="entry name" value="Histidine kinase-like ATPase, C-terminal domain"/>
    <property type="match status" value="1"/>
</dbReference>
<accession>A0ABQ5MFR1</accession>
<dbReference type="InterPro" id="IPR003594">
    <property type="entry name" value="HATPase_dom"/>
</dbReference>
<evidence type="ECO:0000313" key="12">
    <source>
        <dbReference type="Proteomes" id="UP001143543"/>
    </source>
</evidence>
<keyword evidence="9" id="KW-0812">Transmembrane</keyword>
<evidence type="ECO:0000256" key="9">
    <source>
        <dbReference type="SAM" id="Phobius"/>
    </source>
</evidence>
<dbReference type="CDD" id="cd16917">
    <property type="entry name" value="HATPase_UhpB-NarQ-NarX-like"/>
    <property type="match status" value="1"/>
</dbReference>